<evidence type="ECO:0000256" key="5">
    <source>
        <dbReference type="ARBA" id="ARBA00012425"/>
    </source>
</evidence>
<evidence type="ECO:0000256" key="10">
    <source>
        <dbReference type="ARBA" id="ARBA00022741"/>
    </source>
</evidence>
<evidence type="ECO:0000256" key="4">
    <source>
        <dbReference type="ARBA" id="ARBA00006485"/>
    </source>
</evidence>
<comment type="subcellular location">
    <subcellularLocation>
        <location evidence="1">Cytoplasm</location>
        <location evidence="1">Cytoskeleton</location>
        <location evidence="1">Cilium basal body</location>
    </subcellularLocation>
    <subcellularLocation>
        <location evidence="3">Cytoplasm</location>
        <location evidence="3">Cytoskeleton</location>
        <location evidence="3">Microtubule organizing center</location>
        <location evidence="3">Centrosome</location>
    </subcellularLocation>
    <subcellularLocation>
        <location evidence="2">Nucleus</location>
    </subcellularLocation>
</comment>
<evidence type="ECO:0000256" key="9">
    <source>
        <dbReference type="ARBA" id="ARBA00022679"/>
    </source>
</evidence>
<feature type="compositionally biased region" description="Basic and acidic residues" evidence="21">
    <location>
        <begin position="832"/>
        <end position="855"/>
    </location>
</feature>
<feature type="region of interest" description="Disordered" evidence="21">
    <location>
        <begin position="523"/>
        <end position="621"/>
    </location>
</feature>
<dbReference type="FunFam" id="3.30.200.20:FF:001093">
    <property type="entry name" value="Cyclin-dependent kinase-like 5"/>
    <property type="match status" value="1"/>
</dbReference>
<feature type="compositionally biased region" description="Polar residues" evidence="21">
    <location>
        <begin position="440"/>
        <end position="456"/>
    </location>
</feature>
<dbReference type="Pfam" id="PF00069">
    <property type="entry name" value="Pkinase"/>
    <property type="match status" value="1"/>
</dbReference>
<dbReference type="PROSITE" id="PS50011">
    <property type="entry name" value="PROTEIN_KINASE_DOM"/>
    <property type="match status" value="1"/>
</dbReference>
<comment type="similarity">
    <text evidence="4">Belongs to the protein kinase superfamily. CMGC Ser/Thr protein kinase family. CDC2/CDKX subfamily.</text>
</comment>
<evidence type="ECO:0000313" key="23">
    <source>
        <dbReference type="Ensembl" id="ENSDLAP00005021642.1"/>
    </source>
</evidence>
<dbReference type="GO" id="GO:0005524">
    <property type="term" value="F:ATP binding"/>
    <property type="evidence" value="ECO:0007669"/>
    <property type="project" value="UniProtKB-KW"/>
</dbReference>
<keyword evidence="15" id="KW-0966">Cell projection</keyword>
<dbReference type="SMART" id="SM00220">
    <property type="entry name" value="S_TKc"/>
    <property type="match status" value="1"/>
</dbReference>
<dbReference type="GO" id="GO:0032839">
    <property type="term" value="C:dendrite cytoplasm"/>
    <property type="evidence" value="ECO:0007669"/>
    <property type="project" value="TreeGrafter"/>
</dbReference>
<dbReference type="GO" id="GO:0045773">
    <property type="term" value="P:positive regulation of axon extension"/>
    <property type="evidence" value="ECO:0007669"/>
    <property type="project" value="TreeGrafter"/>
</dbReference>
<dbReference type="GO" id="GO:0050773">
    <property type="term" value="P:regulation of dendrite development"/>
    <property type="evidence" value="ECO:0007669"/>
    <property type="project" value="TreeGrafter"/>
</dbReference>
<comment type="subunit">
    <text evidence="19">Interacts with MECP2.</text>
</comment>
<dbReference type="GO" id="GO:0005634">
    <property type="term" value="C:nucleus"/>
    <property type="evidence" value="ECO:0007669"/>
    <property type="project" value="UniProtKB-SubCell"/>
</dbReference>
<keyword evidence="13" id="KW-0206">Cytoskeleton</keyword>
<comment type="catalytic activity">
    <reaction evidence="16">
        <text>L-threonyl-[protein] + ATP = O-phospho-L-threonyl-[protein] + ADP + H(+)</text>
        <dbReference type="Rhea" id="RHEA:46608"/>
        <dbReference type="Rhea" id="RHEA-COMP:11060"/>
        <dbReference type="Rhea" id="RHEA-COMP:11605"/>
        <dbReference type="ChEBI" id="CHEBI:15378"/>
        <dbReference type="ChEBI" id="CHEBI:30013"/>
        <dbReference type="ChEBI" id="CHEBI:30616"/>
        <dbReference type="ChEBI" id="CHEBI:61977"/>
        <dbReference type="ChEBI" id="CHEBI:456216"/>
        <dbReference type="EC" id="2.7.11.22"/>
    </reaction>
</comment>
<evidence type="ECO:0000256" key="14">
    <source>
        <dbReference type="ARBA" id="ARBA00023242"/>
    </source>
</evidence>
<reference evidence="23" key="2">
    <citation type="submission" date="2025-09" db="UniProtKB">
        <authorList>
            <consortium name="Ensembl"/>
        </authorList>
    </citation>
    <scope>IDENTIFICATION</scope>
</reference>
<gene>
    <name evidence="23" type="primary">LOC127350327</name>
</gene>
<sequence>MKIPDIGDVMNKFEVLGIVGEGDCSVLLLQETNEIVAIKKFKDSEENEEVKETTLRELKMLRTLKQENIVELKEAFRRRGKLYLVFEYVEKNMLELLEELPNGVPTEKARSYIYQLIRAIHWCHKHDIVHRDIKPENLLISSDDVLKLCDFGFARNLSEGTDANYTEYVATRWYRSPELLLGAPYGKAVDMWSVGCILGELSDGQPLFPGESEIDQLFTIQKVLGPLPPEQMKLFYNNPRFHGLRFPAVNHPQTLERRYLGIIGGALLDLLKNLLLLNPTERFLTEQSLNHHAFQTLRLVERPGPPTPTPVRSSKRKPHHGDNTTPSRSHGGKSSGGHRSSSRECSSLPRHEDLHPSNDGFLNGNIPAAINLSPTLHPKNYQPQIYNHSTSCNMDLASSNLPHLLSPGEAKSKGDFEMNLGSKVSDGPGAKYLKSNFRSQQNRHSFVEGKTNTLQSGEKHSRHNYMESHSSTPSSSKFAYLNLSKSYGTLSDAKSVGNLNDVHLYADEPTSRYFPSSCLDLTAPSSPAARRVERLGPGTAGRGSMRSDRESNTLDSSYRRSSTRHKASEEAKSPDALDPAESGVERSHAHSLSAPHDPLSYGQGYTSPFSSQQRPHRHSMYVRRDHQRTHGADEGLVVGQGVPTRASSLQLLSPQLQHRTLPRHSGGSSREEDMSRSEQAPTEVTHSRPPIRDSTRDNTASFHTQRQKNEVGLYHDQQTEDGGSSKENRNIYSESMPRRVGSFYRVPSPRPDNSFHDSRGQSRGSGLSGDGTGLTNHSKRQPAFDPWYLSLLTTTDHILFTKEYLLYRVDTVIQKSSRSSGHQSSRHRTRDKSRDRDQERDRDRDKDWPPEKLSDSHSPSQPLKSLRKLLHLSSSSSNQTAPSDMRYQPLPNPATAQGGFTESRGHSGVSTPQLKSRQTAYPLPGQLESGWHTSALGRPEGNPYPEQMSIKGGQNGHGFGRPSRSRMPNLNDLKETAL</sequence>
<dbReference type="FunFam" id="1.10.510.10:FF:000127">
    <property type="entry name" value="Putative cyclin-dependent kinase-like 5"/>
    <property type="match status" value="1"/>
</dbReference>
<dbReference type="PANTHER" id="PTHR24056">
    <property type="entry name" value="CELL DIVISION PROTEIN KINASE"/>
    <property type="match status" value="1"/>
</dbReference>
<dbReference type="AlphaFoldDB" id="A0A8C4EQJ9"/>
<dbReference type="InterPro" id="IPR000719">
    <property type="entry name" value="Prot_kinase_dom"/>
</dbReference>
<evidence type="ECO:0000256" key="8">
    <source>
        <dbReference type="ARBA" id="ARBA00022553"/>
    </source>
</evidence>
<dbReference type="PROSITE" id="PS00108">
    <property type="entry name" value="PROTEIN_KINASE_ST"/>
    <property type="match status" value="1"/>
</dbReference>
<evidence type="ECO:0000256" key="15">
    <source>
        <dbReference type="ARBA" id="ARBA00023273"/>
    </source>
</evidence>
<keyword evidence="14" id="KW-0539">Nucleus</keyword>
<evidence type="ECO:0000256" key="17">
    <source>
        <dbReference type="ARBA" id="ARBA00048367"/>
    </source>
</evidence>
<comment type="function">
    <text evidence="18">Mediates phosphorylation of MECP2. May regulate ciliogenesis.</text>
</comment>
<keyword evidence="9" id="KW-0808">Transferase</keyword>
<evidence type="ECO:0000256" key="21">
    <source>
        <dbReference type="SAM" id="MobiDB-lite"/>
    </source>
</evidence>
<keyword evidence="10" id="KW-0547">Nucleotide-binding</keyword>
<feature type="domain" description="Protein kinase" evidence="22">
    <location>
        <begin position="13"/>
        <end position="294"/>
    </location>
</feature>
<evidence type="ECO:0000256" key="16">
    <source>
        <dbReference type="ARBA" id="ARBA00047811"/>
    </source>
</evidence>
<keyword evidence="8" id="KW-0597">Phosphoprotein</keyword>
<evidence type="ECO:0000256" key="7">
    <source>
        <dbReference type="ARBA" id="ARBA00022527"/>
    </source>
</evidence>
<evidence type="ECO:0000256" key="13">
    <source>
        <dbReference type="ARBA" id="ARBA00023212"/>
    </source>
</evidence>
<keyword evidence="11" id="KW-0418">Kinase</keyword>
<evidence type="ECO:0000313" key="24">
    <source>
        <dbReference type="Proteomes" id="UP000694389"/>
    </source>
</evidence>
<protein>
    <recommendedName>
        <fullName evidence="20">Cyclin-dependent kinase-like 5</fullName>
        <ecNumber evidence="5">2.7.11.22</ecNumber>
    </recommendedName>
</protein>
<feature type="compositionally biased region" description="Polar residues" evidence="21">
    <location>
        <begin position="908"/>
        <end position="919"/>
    </location>
</feature>
<evidence type="ECO:0000256" key="2">
    <source>
        <dbReference type="ARBA" id="ARBA00004123"/>
    </source>
</evidence>
<feature type="compositionally biased region" description="Low complexity" evidence="21">
    <location>
        <begin position="337"/>
        <end position="348"/>
    </location>
</feature>
<evidence type="ECO:0000256" key="18">
    <source>
        <dbReference type="ARBA" id="ARBA00053703"/>
    </source>
</evidence>
<keyword evidence="7" id="KW-0723">Serine/threonine-protein kinase</keyword>
<dbReference type="InterPro" id="IPR011009">
    <property type="entry name" value="Kinase-like_dom_sf"/>
</dbReference>
<evidence type="ECO:0000256" key="6">
    <source>
        <dbReference type="ARBA" id="ARBA00022490"/>
    </source>
</evidence>
<dbReference type="GO" id="GO:0005813">
    <property type="term" value="C:centrosome"/>
    <property type="evidence" value="ECO:0007669"/>
    <property type="project" value="UniProtKB-SubCell"/>
</dbReference>
<evidence type="ECO:0000256" key="3">
    <source>
        <dbReference type="ARBA" id="ARBA00004300"/>
    </source>
</evidence>
<evidence type="ECO:0000256" key="1">
    <source>
        <dbReference type="ARBA" id="ARBA00004120"/>
    </source>
</evidence>
<feature type="region of interest" description="Disordered" evidence="21">
    <location>
        <begin position="815"/>
        <end position="978"/>
    </location>
</feature>
<dbReference type="Proteomes" id="UP000694389">
    <property type="component" value="Unassembled WGS sequence"/>
</dbReference>
<dbReference type="Gene3D" id="1.10.510.10">
    <property type="entry name" value="Transferase(Phosphotransferase) domain 1"/>
    <property type="match status" value="1"/>
</dbReference>
<organism evidence="23 24">
    <name type="scientific">Dicentrarchus labrax</name>
    <name type="common">European seabass</name>
    <name type="synonym">Morone labrax</name>
    <dbReference type="NCBI Taxonomy" id="13489"/>
    <lineage>
        <taxon>Eukaryota</taxon>
        <taxon>Metazoa</taxon>
        <taxon>Chordata</taxon>
        <taxon>Craniata</taxon>
        <taxon>Vertebrata</taxon>
        <taxon>Euteleostomi</taxon>
        <taxon>Actinopterygii</taxon>
        <taxon>Neopterygii</taxon>
        <taxon>Teleostei</taxon>
        <taxon>Neoteleostei</taxon>
        <taxon>Acanthomorphata</taxon>
        <taxon>Eupercaria</taxon>
        <taxon>Moronidae</taxon>
        <taxon>Dicentrarchus</taxon>
    </lineage>
</organism>
<dbReference type="EC" id="2.7.11.22" evidence="5"/>
<keyword evidence="12" id="KW-0067">ATP-binding</keyword>
<dbReference type="GO" id="GO:0004693">
    <property type="term" value="F:cyclin-dependent protein serine/threonine kinase activity"/>
    <property type="evidence" value="ECO:0007669"/>
    <property type="project" value="UniProtKB-EC"/>
</dbReference>
<name>A0A8C4EQJ9_DICLA</name>
<proteinExistence type="inferred from homology"/>
<dbReference type="GeneTree" id="ENSGT00940000157355"/>
<dbReference type="InterPro" id="IPR050108">
    <property type="entry name" value="CDK"/>
</dbReference>
<evidence type="ECO:0000256" key="19">
    <source>
        <dbReference type="ARBA" id="ARBA00066155"/>
    </source>
</evidence>
<feature type="compositionally biased region" description="Basic and acidic residues" evidence="21">
    <location>
        <begin position="566"/>
        <end position="575"/>
    </location>
</feature>
<feature type="region of interest" description="Disordered" evidence="21">
    <location>
        <begin position="296"/>
        <end position="360"/>
    </location>
</feature>
<evidence type="ECO:0000259" key="22">
    <source>
        <dbReference type="PROSITE" id="PS50011"/>
    </source>
</evidence>
<dbReference type="Ensembl" id="ENSDLAT00005023172.2">
    <property type="protein sequence ID" value="ENSDLAP00005021642.1"/>
    <property type="gene ID" value="ENSDLAG00005009699.2"/>
</dbReference>
<keyword evidence="24" id="KW-1185">Reference proteome</keyword>
<keyword evidence="6" id="KW-0963">Cytoplasm</keyword>
<feature type="region of interest" description="Disordered" evidence="21">
    <location>
        <begin position="651"/>
        <end position="780"/>
    </location>
</feature>
<dbReference type="SUPFAM" id="SSF56112">
    <property type="entry name" value="Protein kinase-like (PK-like)"/>
    <property type="match status" value="1"/>
</dbReference>
<dbReference type="InterPro" id="IPR008271">
    <property type="entry name" value="Ser/Thr_kinase_AS"/>
</dbReference>
<dbReference type="Gene3D" id="3.30.200.20">
    <property type="entry name" value="Phosphorylase Kinase, domain 1"/>
    <property type="match status" value="1"/>
</dbReference>
<comment type="catalytic activity">
    <reaction evidence="17">
        <text>L-seryl-[protein] + ATP = O-phospho-L-seryl-[protein] + ADP + H(+)</text>
        <dbReference type="Rhea" id="RHEA:17989"/>
        <dbReference type="Rhea" id="RHEA-COMP:9863"/>
        <dbReference type="Rhea" id="RHEA-COMP:11604"/>
        <dbReference type="ChEBI" id="CHEBI:15378"/>
        <dbReference type="ChEBI" id="CHEBI:29999"/>
        <dbReference type="ChEBI" id="CHEBI:30616"/>
        <dbReference type="ChEBI" id="CHEBI:83421"/>
        <dbReference type="ChEBI" id="CHEBI:456216"/>
        <dbReference type="EC" id="2.7.11.22"/>
    </reaction>
</comment>
<reference evidence="23" key="1">
    <citation type="submission" date="2025-08" db="UniProtKB">
        <authorList>
            <consortium name="Ensembl"/>
        </authorList>
    </citation>
    <scope>IDENTIFICATION</scope>
</reference>
<feature type="region of interest" description="Disordered" evidence="21">
    <location>
        <begin position="440"/>
        <end position="475"/>
    </location>
</feature>
<evidence type="ECO:0000256" key="12">
    <source>
        <dbReference type="ARBA" id="ARBA00022840"/>
    </source>
</evidence>
<evidence type="ECO:0000256" key="20">
    <source>
        <dbReference type="ARBA" id="ARBA00068080"/>
    </source>
</evidence>
<feature type="compositionally biased region" description="Polar residues" evidence="21">
    <location>
        <begin position="603"/>
        <end position="613"/>
    </location>
</feature>
<dbReference type="PANTHER" id="PTHR24056:SF111">
    <property type="entry name" value="CYCLIN-DEPENDENT KINASE-LIKE 5"/>
    <property type="match status" value="1"/>
</dbReference>
<evidence type="ECO:0000256" key="11">
    <source>
        <dbReference type="ARBA" id="ARBA00022777"/>
    </source>
</evidence>
<accession>A0A8C4EQJ9</accession>